<dbReference type="PANTHER" id="PTHR33969:SF2">
    <property type="entry name" value="SEGREGATION AND CONDENSATION PROTEIN A"/>
    <property type="match status" value="1"/>
</dbReference>
<dbReference type="Gene3D" id="1.10.10.580">
    <property type="entry name" value="Structural maintenance of chromosome 1. Chain E"/>
    <property type="match status" value="1"/>
</dbReference>
<organism evidence="2">
    <name type="scientific">hydrothermal vent metagenome</name>
    <dbReference type="NCBI Taxonomy" id="652676"/>
    <lineage>
        <taxon>unclassified sequences</taxon>
        <taxon>metagenomes</taxon>
        <taxon>ecological metagenomes</taxon>
    </lineage>
</organism>
<name>A0A3B1C2G0_9ZZZZ</name>
<gene>
    <name evidence="2" type="ORF">MNBD_NITROSPINAE02-771</name>
</gene>
<evidence type="ECO:0000313" key="2">
    <source>
        <dbReference type="EMBL" id="VAX18204.1"/>
    </source>
</evidence>
<accession>A0A3B1C2G0</accession>
<dbReference type="EMBL" id="UOGE01000033">
    <property type="protein sequence ID" value="VAX18204.1"/>
    <property type="molecule type" value="Genomic_DNA"/>
</dbReference>
<protein>
    <submittedName>
        <fullName evidence="2">Segregation and condensation protein A</fullName>
    </submittedName>
</protein>
<dbReference type="HAMAP" id="MF_01805">
    <property type="entry name" value="ScpA"/>
    <property type="match status" value="1"/>
</dbReference>
<dbReference type="InterPro" id="IPR023093">
    <property type="entry name" value="ScpA-like_C"/>
</dbReference>
<sequence>MAYNIKLDVFEGPLDLLLHLIKENEVEIYDIPIARITGQYFEYLDLMKNINLELAGDFLVMASTLTYIKSKMLLPVHEDDIEEDELGVDPRDELVRKLVEYKKFKEASYKLREREMTQSQIFARRPNAEDGPDDSELLLEVSVFELIKSFNSALERMGGGEEYTVTIEEISVTDKLSEMMSRFEEEESMTFDSLFDNDKSKMQIIATFLALLEVLRLKVARAHQSKPGGEIIIYRAPDFSTGDEKTGEAGAEDDIDLNNDTNNETKPDSMEQDEG</sequence>
<feature type="region of interest" description="Disordered" evidence="1">
    <location>
        <begin position="240"/>
        <end position="275"/>
    </location>
</feature>
<proteinExistence type="inferred from homology"/>
<dbReference type="Pfam" id="PF02616">
    <property type="entry name" value="SMC_ScpA"/>
    <property type="match status" value="1"/>
</dbReference>
<dbReference type="InterPro" id="IPR003768">
    <property type="entry name" value="ScpA"/>
</dbReference>
<evidence type="ECO:0000256" key="1">
    <source>
        <dbReference type="SAM" id="MobiDB-lite"/>
    </source>
</evidence>
<dbReference type="AlphaFoldDB" id="A0A3B1C2G0"/>
<reference evidence="2" key="1">
    <citation type="submission" date="2018-06" db="EMBL/GenBank/DDBJ databases">
        <authorList>
            <person name="Zhirakovskaya E."/>
        </authorList>
    </citation>
    <scope>NUCLEOTIDE SEQUENCE</scope>
</reference>
<dbReference type="Gene3D" id="6.10.250.2410">
    <property type="match status" value="1"/>
</dbReference>
<dbReference type="PANTHER" id="PTHR33969">
    <property type="entry name" value="SEGREGATION AND CONDENSATION PROTEIN A"/>
    <property type="match status" value="1"/>
</dbReference>